<organism evidence="2 3">
    <name type="scientific">Mikania micrantha</name>
    <name type="common">bitter vine</name>
    <dbReference type="NCBI Taxonomy" id="192012"/>
    <lineage>
        <taxon>Eukaryota</taxon>
        <taxon>Viridiplantae</taxon>
        <taxon>Streptophyta</taxon>
        <taxon>Embryophyta</taxon>
        <taxon>Tracheophyta</taxon>
        <taxon>Spermatophyta</taxon>
        <taxon>Magnoliopsida</taxon>
        <taxon>eudicotyledons</taxon>
        <taxon>Gunneridae</taxon>
        <taxon>Pentapetalae</taxon>
        <taxon>asterids</taxon>
        <taxon>campanulids</taxon>
        <taxon>Asterales</taxon>
        <taxon>Asteraceae</taxon>
        <taxon>Asteroideae</taxon>
        <taxon>Heliantheae alliance</taxon>
        <taxon>Eupatorieae</taxon>
        <taxon>Mikania</taxon>
    </lineage>
</organism>
<dbReference type="OrthoDB" id="672067at2759"/>
<proteinExistence type="predicted"/>
<dbReference type="PANTHER" id="PTHR34207:SF22">
    <property type="entry name" value="PROTEIN BIC1"/>
    <property type="match status" value="1"/>
</dbReference>
<protein>
    <recommendedName>
        <fullName evidence="4">Protein BIC1</fullName>
    </recommendedName>
</protein>
<dbReference type="PANTHER" id="PTHR34207">
    <property type="entry name" value="PROTEIN BIC1"/>
    <property type="match status" value="1"/>
</dbReference>
<dbReference type="CDD" id="cd22645">
    <property type="entry name" value="BIC1_CID"/>
    <property type="match status" value="1"/>
</dbReference>
<dbReference type="EMBL" id="SZYD01000016">
    <property type="protein sequence ID" value="KAD3336384.1"/>
    <property type="molecule type" value="Genomic_DNA"/>
</dbReference>
<gene>
    <name evidence="2" type="ORF">E3N88_31903</name>
</gene>
<accession>A0A5N6M6Y6</accession>
<dbReference type="InterPro" id="IPR040374">
    <property type="entry name" value="BIC"/>
</dbReference>
<name>A0A5N6M6Y6_9ASTR</name>
<feature type="region of interest" description="Disordered" evidence="1">
    <location>
        <begin position="88"/>
        <end position="121"/>
    </location>
</feature>
<dbReference type="GO" id="GO:0009785">
    <property type="term" value="P:blue light signaling pathway"/>
    <property type="evidence" value="ECO:0007669"/>
    <property type="project" value="InterPro"/>
</dbReference>
<reference evidence="2 3" key="1">
    <citation type="submission" date="2019-05" db="EMBL/GenBank/DDBJ databases">
        <title>Mikania micrantha, genome provides insights into the molecular mechanism of rapid growth.</title>
        <authorList>
            <person name="Liu B."/>
        </authorList>
    </citation>
    <scope>NUCLEOTIDE SEQUENCE [LARGE SCALE GENOMIC DNA]</scope>
    <source>
        <strain evidence="2">NLD-2019</strain>
        <tissue evidence="2">Leaf</tissue>
    </source>
</reference>
<sequence length="231" mass="25758">MQQDHHQPMDSIDFKKNPNLDHDQTTKNNHHVLPSSSSSQDFNRNHHHQHNIHISRNTHQDQGSKFKKLAYEVIKKPTCLSCSSQVVAGEGSIPPPPPPSSPPPPPQDFKKPHHQPNSLVSNKINENEGFNIKNPNLLSCSLLASGGGDTTKPPPPVVAPVEESGRERIKRHRVEMAGRVWIPDIWGHEDLLKGWIDCSVFDSSLGNKTIMSARAALMQEGRSTLRIKNKC</sequence>
<evidence type="ECO:0000313" key="2">
    <source>
        <dbReference type="EMBL" id="KAD3336384.1"/>
    </source>
</evidence>
<dbReference type="Proteomes" id="UP000326396">
    <property type="component" value="Linkage Group LG6"/>
</dbReference>
<dbReference type="AlphaFoldDB" id="A0A5N6M6Y6"/>
<feature type="region of interest" description="Disordered" evidence="1">
    <location>
        <begin position="1"/>
        <end position="44"/>
    </location>
</feature>
<feature type="compositionally biased region" description="Pro residues" evidence="1">
    <location>
        <begin position="93"/>
        <end position="107"/>
    </location>
</feature>
<evidence type="ECO:0008006" key="4">
    <source>
        <dbReference type="Google" id="ProtNLM"/>
    </source>
</evidence>
<evidence type="ECO:0000256" key="1">
    <source>
        <dbReference type="SAM" id="MobiDB-lite"/>
    </source>
</evidence>
<evidence type="ECO:0000313" key="3">
    <source>
        <dbReference type="Proteomes" id="UP000326396"/>
    </source>
</evidence>
<keyword evidence="3" id="KW-1185">Reference proteome</keyword>
<feature type="compositionally biased region" description="Basic and acidic residues" evidence="1">
    <location>
        <begin position="1"/>
        <end position="25"/>
    </location>
</feature>
<comment type="caution">
    <text evidence="2">The sequence shown here is derived from an EMBL/GenBank/DDBJ whole genome shotgun (WGS) entry which is preliminary data.</text>
</comment>